<dbReference type="RefSeq" id="WP_087924995.1">
    <property type="nucleotide sequence ID" value="NZ_CP021744.1"/>
</dbReference>
<dbReference type="Gene3D" id="1.20.144.10">
    <property type="entry name" value="Phosphatidic acid phosphatase type 2/haloperoxidase"/>
    <property type="match status" value="1"/>
</dbReference>
<gene>
    <name evidence="3" type="ORF">SMD11_0695</name>
</gene>
<feature type="transmembrane region" description="Helical" evidence="1">
    <location>
        <begin position="105"/>
        <end position="123"/>
    </location>
</feature>
<dbReference type="Proteomes" id="UP000195755">
    <property type="component" value="Chromosome"/>
</dbReference>
<dbReference type="InterPro" id="IPR036938">
    <property type="entry name" value="PAP2/HPO_sf"/>
</dbReference>
<dbReference type="PANTHER" id="PTHR14969">
    <property type="entry name" value="SPHINGOSINE-1-PHOSPHATE PHOSPHOHYDROLASE"/>
    <property type="match status" value="1"/>
</dbReference>
<dbReference type="SMART" id="SM00014">
    <property type="entry name" value="acidPPc"/>
    <property type="match status" value="1"/>
</dbReference>
<dbReference type="InterPro" id="IPR000326">
    <property type="entry name" value="PAP2/HPO"/>
</dbReference>
<feature type="domain" description="Phosphatidic acid phosphatase type 2/haloperoxidase" evidence="2">
    <location>
        <begin position="103"/>
        <end position="219"/>
    </location>
</feature>
<organism evidence="3 4">
    <name type="scientific">Streptomyces albireticuli</name>
    <dbReference type="NCBI Taxonomy" id="1940"/>
    <lineage>
        <taxon>Bacteria</taxon>
        <taxon>Bacillati</taxon>
        <taxon>Actinomycetota</taxon>
        <taxon>Actinomycetes</taxon>
        <taxon>Kitasatosporales</taxon>
        <taxon>Streptomycetaceae</taxon>
        <taxon>Streptomyces</taxon>
    </lineage>
</organism>
<evidence type="ECO:0000256" key="1">
    <source>
        <dbReference type="SAM" id="Phobius"/>
    </source>
</evidence>
<evidence type="ECO:0000313" key="4">
    <source>
        <dbReference type="Proteomes" id="UP000195755"/>
    </source>
</evidence>
<dbReference type="OrthoDB" id="5289372at2"/>
<feature type="transmembrane region" description="Helical" evidence="1">
    <location>
        <begin position="143"/>
        <end position="166"/>
    </location>
</feature>
<name>A0A1Z2KWL7_9ACTN</name>
<keyword evidence="1" id="KW-1133">Transmembrane helix</keyword>
<keyword evidence="1" id="KW-0472">Membrane</keyword>
<keyword evidence="1" id="KW-0812">Transmembrane</keyword>
<feature type="transmembrane region" description="Helical" evidence="1">
    <location>
        <begin position="26"/>
        <end position="46"/>
    </location>
</feature>
<accession>A0A1Z2KWL7</accession>
<proteinExistence type="predicted"/>
<dbReference type="KEGG" id="salj:SMD11_0695"/>
<dbReference type="SUPFAM" id="SSF48317">
    <property type="entry name" value="Acid phosphatase/Vanadium-dependent haloperoxidase"/>
    <property type="match status" value="1"/>
</dbReference>
<feature type="transmembrane region" description="Helical" evidence="1">
    <location>
        <begin position="204"/>
        <end position="225"/>
    </location>
</feature>
<protein>
    <submittedName>
        <fullName evidence="3">Membrane protein</fullName>
    </submittedName>
</protein>
<feature type="transmembrane region" description="Helical" evidence="1">
    <location>
        <begin position="178"/>
        <end position="198"/>
    </location>
</feature>
<dbReference type="PANTHER" id="PTHR14969:SF13">
    <property type="entry name" value="AT30094P"/>
    <property type="match status" value="1"/>
</dbReference>
<feature type="transmembrane region" description="Helical" evidence="1">
    <location>
        <begin position="79"/>
        <end position="98"/>
    </location>
</feature>
<reference evidence="3 4" key="1">
    <citation type="submission" date="2017-06" db="EMBL/GenBank/DDBJ databases">
        <title>Streptomyces albireticuli Genome sequencing and assembly.</title>
        <authorList>
            <person name="Wang Y."/>
            <person name="Du B."/>
            <person name="Ding Y."/>
            <person name="Liu H."/>
            <person name="Hou Q."/>
            <person name="Liu K."/>
            <person name="Yao L."/>
            <person name="Wang C."/>
        </authorList>
    </citation>
    <scope>NUCLEOTIDE SEQUENCE [LARGE SCALE GENOMIC DNA]</scope>
    <source>
        <strain evidence="3 4">MDJK11</strain>
    </source>
</reference>
<dbReference type="CDD" id="cd03392">
    <property type="entry name" value="PAP2_like_2"/>
    <property type="match status" value="1"/>
</dbReference>
<evidence type="ECO:0000313" key="3">
    <source>
        <dbReference type="EMBL" id="ARZ66361.1"/>
    </source>
</evidence>
<dbReference type="Pfam" id="PF01569">
    <property type="entry name" value="PAP2"/>
    <property type="match status" value="1"/>
</dbReference>
<sequence>MHSPRRLPLPLPADVRPYRSSVPIRAGAVLGALFVVLLVLVSAEWAPLLTLDGRVADGLHPAATGHRGWTHAMRLLSDWLWDPWTMRAALAVTALWLVRRREGVLAAWIAVTSLLGTALQQGLKAAVGRDRPSWADPVAMAHYQAFPSGHALSATVACGLLVWLLWLHGAGVRWVRGALVAAVVSVVGVGFTRVYLGVHWLSDVVGGWLLGGALVALSVGAYAAVAGRGGAGRPA</sequence>
<dbReference type="AlphaFoldDB" id="A0A1Z2KWL7"/>
<evidence type="ECO:0000259" key="2">
    <source>
        <dbReference type="SMART" id="SM00014"/>
    </source>
</evidence>
<dbReference type="EMBL" id="CP021744">
    <property type="protein sequence ID" value="ARZ66361.1"/>
    <property type="molecule type" value="Genomic_DNA"/>
</dbReference>